<comment type="caution">
    <text evidence="1">The sequence shown here is derived from an EMBL/GenBank/DDBJ whole genome shotgun (WGS) entry which is preliminary data.</text>
</comment>
<evidence type="ECO:0000313" key="2">
    <source>
        <dbReference type="Proteomes" id="UP001501645"/>
    </source>
</evidence>
<evidence type="ECO:0000313" key="1">
    <source>
        <dbReference type="EMBL" id="GAA4782865.1"/>
    </source>
</evidence>
<reference evidence="2" key="1">
    <citation type="journal article" date="2019" name="Int. J. Syst. Evol. Microbiol.">
        <title>The Global Catalogue of Microorganisms (GCM) 10K type strain sequencing project: providing services to taxonomists for standard genome sequencing and annotation.</title>
        <authorList>
            <consortium name="The Broad Institute Genomics Platform"/>
            <consortium name="The Broad Institute Genome Sequencing Center for Infectious Disease"/>
            <person name="Wu L."/>
            <person name="Ma J."/>
        </authorList>
    </citation>
    <scope>NUCLEOTIDE SEQUENCE [LARGE SCALE GENOMIC DNA]</scope>
    <source>
        <strain evidence="2">JCM 18537</strain>
    </source>
</reference>
<gene>
    <name evidence="1" type="ORF">GCM10023351_30280</name>
</gene>
<protein>
    <recommendedName>
        <fullName evidence="3">Antitoxin</fullName>
    </recommendedName>
</protein>
<keyword evidence="2" id="KW-1185">Reference proteome</keyword>
<name>A0ABP9AKX6_9MICO</name>
<dbReference type="Proteomes" id="UP001501645">
    <property type="component" value="Unassembled WGS sequence"/>
</dbReference>
<sequence>MTVSDEAYRRARLHAAQAGTSVSRMVADFLWSVGDDDLAIAEAATAREALAQRITGFRASDRLPRDDIHDRAAIR</sequence>
<accession>A0ABP9AKX6</accession>
<proteinExistence type="predicted"/>
<organism evidence="1 2">
    <name type="scientific">Microbacterium gilvum</name>
    <dbReference type="NCBI Taxonomy" id="1336204"/>
    <lineage>
        <taxon>Bacteria</taxon>
        <taxon>Bacillati</taxon>
        <taxon>Actinomycetota</taxon>
        <taxon>Actinomycetes</taxon>
        <taxon>Micrococcales</taxon>
        <taxon>Microbacteriaceae</taxon>
        <taxon>Microbacterium</taxon>
    </lineage>
</organism>
<dbReference type="EMBL" id="BAABKO010000006">
    <property type="protein sequence ID" value="GAA4782865.1"/>
    <property type="molecule type" value="Genomic_DNA"/>
</dbReference>
<evidence type="ECO:0008006" key="3">
    <source>
        <dbReference type="Google" id="ProtNLM"/>
    </source>
</evidence>